<dbReference type="VEuPathDB" id="FungiDB:Z518_02844"/>
<gene>
    <name evidence="1" type="ORF">Z518_02844</name>
</gene>
<dbReference type="EMBL" id="KN847476">
    <property type="protein sequence ID" value="KIX08188.1"/>
    <property type="molecule type" value="Genomic_DNA"/>
</dbReference>
<protein>
    <submittedName>
        <fullName evidence="1">Rhinocladiella mackenziei CBS 650.93 unplaced genomic scaffold supercont1.2, whole genome shotgun sequence</fullName>
    </submittedName>
</protein>
<dbReference type="GeneID" id="25290915"/>
<dbReference type="Proteomes" id="UP000053617">
    <property type="component" value="Unassembled WGS sequence"/>
</dbReference>
<evidence type="ECO:0000313" key="2">
    <source>
        <dbReference type="Proteomes" id="UP000053617"/>
    </source>
</evidence>
<sequence length="141" mass="15960">METTPPATAATLQRVDTFDIEGLKSAIIEDGARARALLQFKLRKKLDASPSQSSWAKLTLSLSPTWTSISRGRKGALFHPETRRCARLVFRSRTIKEDWLVSPLADEFFLAKTTSNYYGAQKHTYTTHLIVDVSHHQDQTR</sequence>
<name>A0A0D2HCK6_9EURO</name>
<keyword evidence="2" id="KW-1185">Reference proteome</keyword>
<proteinExistence type="predicted"/>
<dbReference type="HOGENOM" id="CLU_1826369_0_0_1"/>
<organism evidence="1 2">
    <name type="scientific">Rhinocladiella mackenziei CBS 650.93</name>
    <dbReference type="NCBI Taxonomy" id="1442369"/>
    <lineage>
        <taxon>Eukaryota</taxon>
        <taxon>Fungi</taxon>
        <taxon>Dikarya</taxon>
        <taxon>Ascomycota</taxon>
        <taxon>Pezizomycotina</taxon>
        <taxon>Eurotiomycetes</taxon>
        <taxon>Chaetothyriomycetidae</taxon>
        <taxon>Chaetothyriales</taxon>
        <taxon>Herpotrichiellaceae</taxon>
        <taxon>Rhinocladiella</taxon>
    </lineage>
</organism>
<dbReference type="AlphaFoldDB" id="A0A0D2HCK6"/>
<dbReference type="RefSeq" id="XP_013275324.1">
    <property type="nucleotide sequence ID" value="XM_013419870.1"/>
</dbReference>
<evidence type="ECO:0000313" key="1">
    <source>
        <dbReference type="EMBL" id="KIX08188.1"/>
    </source>
</evidence>
<reference evidence="1 2" key="1">
    <citation type="submission" date="2015-01" db="EMBL/GenBank/DDBJ databases">
        <title>The Genome Sequence of Rhinocladiella mackenzie CBS 650.93.</title>
        <authorList>
            <consortium name="The Broad Institute Genomics Platform"/>
            <person name="Cuomo C."/>
            <person name="de Hoog S."/>
            <person name="Gorbushina A."/>
            <person name="Stielow B."/>
            <person name="Teixiera M."/>
            <person name="Abouelleil A."/>
            <person name="Chapman S.B."/>
            <person name="Priest M."/>
            <person name="Young S.K."/>
            <person name="Wortman J."/>
            <person name="Nusbaum C."/>
            <person name="Birren B."/>
        </authorList>
    </citation>
    <scope>NUCLEOTIDE SEQUENCE [LARGE SCALE GENOMIC DNA]</scope>
    <source>
        <strain evidence="1 2">CBS 650.93</strain>
    </source>
</reference>
<accession>A0A0D2HCK6</accession>
<dbReference type="OrthoDB" id="445007at2759"/>
<dbReference type="STRING" id="1442369.A0A0D2HCK6"/>